<dbReference type="PANTHER" id="PTHR37249">
    <property type="entry name" value="OS03G0206201 PROTEIN"/>
    <property type="match status" value="1"/>
</dbReference>
<dbReference type="PANTHER" id="PTHR37249:SF3">
    <property type="entry name" value="OS03G0206201 PROTEIN"/>
    <property type="match status" value="1"/>
</dbReference>
<sequence length="111" mass="12168">MVGAAAFMYLDYSYKKGNFSNPGMVFTGRSNAMTLIITGRKLKDNSHSTPTFDEVYAGDVNLEDYRPIDPVPSPKGKTHHGTILRGPHGTMPYIPRPAPPPSSHPKHGDFP</sequence>
<accession>A0AAD1Z4I8</accession>
<organism evidence="2 3">
    <name type="scientific">Fraxinus pennsylvanica</name>
    <dbReference type="NCBI Taxonomy" id="56036"/>
    <lineage>
        <taxon>Eukaryota</taxon>
        <taxon>Viridiplantae</taxon>
        <taxon>Streptophyta</taxon>
        <taxon>Embryophyta</taxon>
        <taxon>Tracheophyta</taxon>
        <taxon>Spermatophyta</taxon>
        <taxon>Magnoliopsida</taxon>
        <taxon>eudicotyledons</taxon>
        <taxon>Gunneridae</taxon>
        <taxon>Pentapetalae</taxon>
        <taxon>asterids</taxon>
        <taxon>lamiids</taxon>
        <taxon>Lamiales</taxon>
        <taxon>Oleaceae</taxon>
        <taxon>Oleeae</taxon>
        <taxon>Fraxinus</taxon>
    </lineage>
</organism>
<keyword evidence="3" id="KW-1185">Reference proteome</keyword>
<name>A0AAD1Z4I8_9LAMI</name>
<evidence type="ECO:0000313" key="2">
    <source>
        <dbReference type="EMBL" id="CAI9763051.1"/>
    </source>
</evidence>
<dbReference type="EMBL" id="OU503041">
    <property type="protein sequence ID" value="CAI9763051.1"/>
    <property type="molecule type" value="Genomic_DNA"/>
</dbReference>
<feature type="compositionally biased region" description="Pro residues" evidence="1">
    <location>
        <begin position="94"/>
        <end position="103"/>
    </location>
</feature>
<dbReference type="Proteomes" id="UP000834106">
    <property type="component" value="Chromosome 6"/>
</dbReference>
<evidence type="ECO:0000313" key="3">
    <source>
        <dbReference type="Proteomes" id="UP000834106"/>
    </source>
</evidence>
<protein>
    <submittedName>
        <fullName evidence="2">Uncharacterized protein</fullName>
    </submittedName>
</protein>
<feature type="region of interest" description="Disordered" evidence="1">
    <location>
        <begin position="64"/>
        <end position="111"/>
    </location>
</feature>
<gene>
    <name evidence="2" type="ORF">FPE_LOCUS10481</name>
</gene>
<reference evidence="2" key="1">
    <citation type="submission" date="2023-05" db="EMBL/GenBank/DDBJ databases">
        <authorList>
            <person name="Huff M."/>
        </authorList>
    </citation>
    <scope>NUCLEOTIDE SEQUENCE</scope>
</reference>
<dbReference type="AlphaFoldDB" id="A0AAD1Z4I8"/>
<proteinExistence type="predicted"/>
<evidence type="ECO:0000256" key="1">
    <source>
        <dbReference type="SAM" id="MobiDB-lite"/>
    </source>
</evidence>